<comment type="caution">
    <text evidence="1">The sequence shown here is derived from an EMBL/GenBank/DDBJ whole genome shotgun (WGS) entry which is preliminary data.</text>
</comment>
<proteinExistence type="predicted"/>
<dbReference type="AlphaFoldDB" id="A0A9N9I9U7"/>
<name>A0A9N9I9U7_FUNMO</name>
<dbReference type="Proteomes" id="UP000789375">
    <property type="component" value="Unassembled WGS sequence"/>
</dbReference>
<organism evidence="1 2">
    <name type="scientific">Funneliformis mosseae</name>
    <name type="common">Endomycorrhizal fungus</name>
    <name type="synonym">Glomus mosseae</name>
    <dbReference type="NCBI Taxonomy" id="27381"/>
    <lineage>
        <taxon>Eukaryota</taxon>
        <taxon>Fungi</taxon>
        <taxon>Fungi incertae sedis</taxon>
        <taxon>Mucoromycota</taxon>
        <taxon>Glomeromycotina</taxon>
        <taxon>Glomeromycetes</taxon>
        <taxon>Glomerales</taxon>
        <taxon>Glomeraceae</taxon>
        <taxon>Funneliformis</taxon>
    </lineage>
</organism>
<reference evidence="1" key="1">
    <citation type="submission" date="2021-06" db="EMBL/GenBank/DDBJ databases">
        <authorList>
            <person name="Kallberg Y."/>
            <person name="Tangrot J."/>
            <person name="Rosling A."/>
        </authorList>
    </citation>
    <scope>NUCLEOTIDE SEQUENCE</scope>
    <source>
        <strain evidence="1">87-6 pot B 2015</strain>
    </source>
</reference>
<evidence type="ECO:0000313" key="2">
    <source>
        <dbReference type="Proteomes" id="UP000789375"/>
    </source>
</evidence>
<gene>
    <name evidence="1" type="ORF">FMOSSE_LOCUS15307</name>
</gene>
<dbReference type="EMBL" id="CAJVPP010014889">
    <property type="protein sequence ID" value="CAG8725471.1"/>
    <property type="molecule type" value="Genomic_DNA"/>
</dbReference>
<accession>A0A9N9I9U7</accession>
<sequence length="189" mass="21378">MIREYGHSLYWDSGNWVFGIWGFGKLGVRDVRIREIGNLIRENIYSGNQNYGNWHSGTCLIRHKFGGSWGNNLYIWISSHKRDLTHAKTMKTLIQRSTTRLTHREGSDKKWCDNGDHCCGLNDKCLPGGCLPPIINPTFLHPMVQTTVEIATTVIRQPPTYYKNAEKCPNGGYCDKGERCASGDTCLPA</sequence>
<feature type="non-terminal residue" evidence="1">
    <location>
        <position position="189"/>
    </location>
</feature>
<evidence type="ECO:0000313" key="1">
    <source>
        <dbReference type="EMBL" id="CAG8725471.1"/>
    </source>
</evidence>
<keyword evidence="2" id="KW-1185">Reference proteome</keyword>
<protein>
    <submittedName>
        <fullName evidence="1">9477_t:CDS:1</fullName>
    </submittedName>
</protein>